<dbReference type="Pfam" id="PF00982">
    <property type="entry name" value="Glyco_transf_20"/>
    <property type="match status" value="1"/>
</dbReference>
<evidence type="ECO:0000256" key="5">
    <source>
        <dbReference type="ARBA" id="ARBA00022676"/>
    </source>
</evidence>
<keyword evidence="11" id="KW-1185">Reference proteome</keyword>
<dbReference type="Proteomes" id="UP001222027">
    <property type="component" value="Unassembled WGS sequence"/>
</dbReference>
<feature type="transmembrane region" description="Helical" evidence="9">
    <location>
        <begin position="1198"/>
        <end position="1218"/>
    </location>
</feature>
<dbReference type="CDD" id="cd01627">
    <property type="entry name" value="HAD_TPP"/>
    <property type="match status" value="1"/>
</dbReference>
<dbReference type="NCBIfam" id="TIGR00685">
    <property type="entry name" value="T6PP"/>
    <property type="match status" value="1"/>
</dbReference>
<dbReference type="InterPro" id="IPR023214">
    <property type="entry name" value="HAD_sf"/>
</dbReference>
<dbReference type="GO" id="GO:0004805">
    <property type="term" value="F:trehalose-phosphatase activity"/>
    <property type="evidence" value="ECO:0007669"/>
    <property type="project" value="TreeGrafter"/>
</dbReference>
<evidence type="ECO:0000313" key="10">
    <source>
        <dbReference type="EMBL" id="KAJ8500797.1"/>
    </source>
</evidence>
<dbReference type="InterPro" id="IPR036412">
    <property type="entry name" value="HAD-like_sf"/>
</dbReference>
<evidence type="ECO:0000256" key="6">
    <source>
        <dbReference type="ARBA" id="ARBA00022679"/>
    </source>
</evidence>
<dbReference type="SUPFAM" id="SSF101898">
    <property type="entry name" value="NHL repeat"/>
    <property type="match status" value="1"/>
</dbReference>
<feature type="region of interest" description="Disordered" evidence="8">
    <location>
        <begin position="1083"/>
        <end position="1104"/>
    </location>
</feature>
<dbReference type="GO" id="GO:0005829">
    <property type="term" value="C:cytosol"/>
    <property type="evidence" value="ECO:0007669"/>
    <property type="project" value="TreeGrafter"/>
</dbReference>
<feature type="region of interest" description="Disordered" evidence="8">
    <location>
        <begin position="1313"/>
        <end position="1337"/>
    </location>
</feature>
<dbReference type="Gene3D" id="3.40.50.1000">
    <property type="entry name" value="HAD superfamily/HAD-like"/>
    <property type="match status" value="2"/>
</dbReference>
<keyword evidence="4" id="KW-0597">Phosphoprotein</keyword>
<dbReference type="CDD" id="cd03788">
    <property type="entry name" value="GT20_TPS"/>
    <property type="match status" value="1"/>
</dbReference>
<dbReference type="Gene3D" id="2.120.10.30">
    <property type="entry name" value="TolB, C-terminal domain"/>
    <property type="match status" value="1"/>
</dbReference>
<dbReference type="EMBL" id="JAQQAF010000003">
    <property type="protein sequence ID" value="KAJ8500797.1"/>
    <property type="molecule type" value="Genomic_DNA"/>
</dbReference>
<dbReference type="Gene3D" id="3.40.50.2000">
    <property type="entry name" value="Glycogen Phosphorylase B"/>
    <property type="match status" value="2"/>
</dbReference>
<evidence type="ECO:0000256" key="1">
    <source>
        <dbReference type="ARBA" id="ARBA00005409"/>
    </source>
</evidence>
<dbReference type="PANTHER" id="PTHR10788">
    <property type="entry name" value="TREHALOSE-6-PHOSPHATE SYNTHASE"/>
    <property type="match status" value="1"/>
</dbReference>
<feature type="compositionally biased region" description="Basic and acidic residues" evidence="8">
    <location>
        <begin position="1087"/>
        <end position="1100"/>
    </location>
</feature>
<evidence type="ECO:0000313" key="11">
    <source>
        <dbReference type="Proteomes" id="UP001222027"/>
    </source>
</evidence>
<comment type="caution">
    <text evidence="10">The sequence shown here is derived from an EMBL/GenBank/DDBJ whole genome shotgun (WGS) entry which is preliminary data.</text>
</comment>
<name>A0AAV8RHP3_ENSVE</name>
<dbReference type="InterPro" id="IPR006379">
    <property type="entry name" value="HAD-SF_hydro_IIB"/>
</dbReference>
<dbReference type="FunFam" id="3.40.50.2000:FF:000017">
    <property type="entry name" value="alpha,alpha-trehalose-phosphate synthase [UDP-forming] 6"/>
    <property type="match status" value="1"/>
</dbReference>
<dbReference type="FunFam" id="3.40.50.1000:FF:000054">
    <property type="entry name" value="alpha,alpha-trehalose-phosphate synthase [UDP-forming] 6"/>
    <property type="match status" value="1"/>
</dbReference>
<evidence type="ECO:0000256" key="9">
    <source>
        <dbReference type="SAM" id="Phobius"/>
    </source>
</evidence>
<dbReference type="NCBIfam" id="TIGR01484">
    <property type="entry name" value="HAD-SF-IIB"/>
    <property type="match status" value="1"/>
</dbReference>
<dbReference type="Pfam" id="PF02358">
    <property type="entry name" value="Trehalose_PPase"/>
    <property type="match status" value="1"/>
</dbReference>
<dbReference type="SUPFAM" id="SSF53756">
    <property type="entry name" value="UDP-Glycosyltransferase/glycogen phosphorylase"/>
    <property type="match status" value="1"/>
</dbReference>
<comment type="similarity">
    <text evidence="2">In the C-terminal section; belongs to the trehalose phosphatase family.</text>
</comment>
<keyword evidence="6" id="KW-0808">Transferase</keyword>
<dbReference type="SUPFAM" id="SSF56784">
    <property type="entry name" value="HAD-like"/>
    <property type="match status" value="1"/>
</dbReference>
<sequence>MLSKSCANLLEMGADNLIDFSMSIKSLPRVMTTPGIINDTDEGSCTDEDSCTTTSLFRDRKIIVANFLPLNSMKDQMTGEWCFTWDEDALLLQLKDGFSYDTEVIYVGSLKADIDVREQEVVSQKLLEEYGCMPTFLSPDLYKKYYHGFCKKQLWPLFHYMLPIGLHKGDLFDHSLFQAYVSANKKFADKVLEVINSDDDYVWIHDYHLMLLPTFLRKRLNRIKIGFFLHSPFPSSEIYRTLPVREEILKALLNADLIGFQTYDYARHFLSCCSRMLGLHYESKRGYIGLEYYGRIVSIKILSVGVHIGRLHSVLNHPHTISKVQEIEKKFKGKKLLLGVDDMDIFKGISLKLLAFELLVERSPCLRGNIVLVQIVNPARSTGKDVKEAREEAISIAERINNSYGTPGYDPVVLIDKPIPFYERIAYYVAAECCIVNAVRDGMNLVSYEYVVCRQGTEEMDKCRGVNVGGSHTSTLIVSEFVGCSPSLSGAFRVNPWSVEDVADNLHQSIILGESERQLRHEKHYRYVSTHHVAYWAHSFSQDLKRACKDYYSQRRAIFLDYDGTIMPESSVNKTPSQETISILNGLCSDPNNTVFIVSGRGKDSLSEWFISCENLGIAAEHGYFIRWRKGVEWESNSFVADSDWMKIAKPVIQLYTDTTDGSFVEVKESAIVWHHQYADHDFGPCQAKELLDHLESVLANEPVVVKRGQHIVEVKPQGVSKGLVVEKLLGTLSNCGKPPDFVMCIGDDRSDEDMFESINNTASSNLFTSVPEVFACTVGQKPSKAKYYVEDTSEVLRLLRVIAPVHPNELSMLSSICVSIHVRFLQHQIRITVRFLQLNQHSNSNVREESRTKKKQLEVEEGIYPQENPQEGKQVLVLQGLLNQLFRILSRGIEEGGLKASVDAEQQQWHVTALRSRFRGLNKRERVEGEGSDGLRLASNQELASDGFLLFCARHQWKKMRGLEVPILLLVLLSGFSSASVASPGKIVSTAVSNAASGLLKRLWSLKSTPKTAISGHRPLMKFEGGYTVDTVFDGSKLGIEPYSIEVTQNGELLLLDSVNSNLYRIAQPLSRYSRPKLIAGSPEGHVGHVDGRPREARMNHPRGFTVDGRGNIYIADTTNMAIRKISDTGVTTIAGGKWSRGGHSDGPSEDAKFSTDFEVVYIASSCSLLVVDRGNQAIREIQLHFGDCAHQYETGFPLGVAVLLAAGFFGYMLALLQRRVGVMVSSNNDFIQEPQTPTKASMSPYQKPMKPSMRPPLIPIGSEAENMDDEGLFSSMGKFLFGAWSSTAEIFAAMFPIFRKKPKTARYQQQQRKANTRPMPESFVIPNDEMPPPVDTKAPTPHKTYAFMSKEPERIHHIRQARTYHTGWDAEPQQQQRIHRQQHLQQHQHHSSGPRTFYEQSCDTTNEIVFGAVQESDSKRKSVEIKTVNYGDPIYEQYGLRFPNSYMGYDNY</sequence>
<dbReference type="InterPro" id="IPR001830">
    <property type="entry name" value="Glyco_trans_20"/>
</dbReference>
<organism evidence="10 11">
    <name type="scientific">Ensete ventricosum</name>
    <name type="common">Abyssinian banana</name>
    <name type="synonym">Musa ensete</name>
    <dbReference type="NCBI Taxonomy" id="4639"/>
    <lineage>
        <taxon>Eukaryota</taxon>
        <taxon>Viridiplantae</taxon>
        <taxon>Streptophyta</taxon>
        <taxon>Embryophyta</taxon>
        <taxon>Tracheophyta</taxon>
        <taxon>Spermatophyta</taxon>
        <taxon>Magnoliopsida</taxon>
        <taxon>Liliopsida</taxon>
        <taxon>Zingiberales</taxon>
        <taxon>Musaceae</taxon>
        <taxon>Ensete</taxon>
    </lineage>
</organism>
<gene>
    <name evidence="10" type="ORF">OPV22_011349</name>
</gene>
<dbReference type="PANTHER" id="PTHR10788:SF14">
    <property type="entry name" value="ALPHA,ALPHA-TREHALOSE-PHOSPHATE SYNTHASE [UDP-FORMING] 9-RELATED"/>
    <property type="match status" value="1"/>
</dbReference>
<comment type="catalytic activity">
    <reaction evidence="7">
        <text>D-glucose 6-phosphate + UDP-alpha-D-glucose = alpha,alpha-trehalose 6-phosphate + UDP + H(+)</text>
        <dbReference type="Rhea" id="RHEA:18889"/>
        <dbReference type="ChEBI" id="CHEBI:15378"/>
        <dbReference type="ChEBI" id="CHEBI:58223"/>
        <dbReference type="ChEBI" id="CHEBI:58429"/>
        <dbReference type="ChEBI" id="CHEBI:58885"/>
        <dbReference type="ChEBI" id="CHEBI:61548"/>
        <dbReference type="EC" id="2.4.1.15"/>
    </reaction>
</comment>
<dbReference type="FunFam" id="3.40.50.1000:FF:000052">
    <property type="entry name" value="Alpha,alpha-trehalose-phosphate synthase [UDP-forming] 6"/>
    <property type="match status" value="1"/>
</dbReference>
<dbReference type="InterPro" id="IPR011042">
    <property type="entry name" value="6-blade_b-propeller_TolB-like"/>
</dbReference>
<dbReference type="InterPro" id="IPR003337">
    <property type="entry name" value="Trehalose_PPase"/>
</dbReference>
<evidence type="ECO:0000256" key="3">
    <source>
        <dbReference type="ARBA" id="ARBA00012538"/>
    </source>
</evidence>
<reference evidence="10 11" key="1">
    <citation type="submission" date="2022-12" db="EMBL/GenBank/DDBJ databases">
        <title>Chromosome-scale assembly of the Ensete ventricosum genome.</title>
        <authorList>
            <person name="Dussert Y."/>
            <person name="Stocks J."/>
            <person name="Wendawek A."/>
            <person name="Woldeyes F."/>
            <person name="Nichols R.A."/>
            <person name="Borrell J.S."/>
        </authorList>
    </citation>
    <scope>NUCLEOTIDE SEQUENCE [LARGE SCALE GENOMIC DNA]</scope>
    <source>
        <strain evidence="11">cv. Maze</strain>
        <tissue evidence="10">Seeds</tissue>
    </source>
</reference>
<dbReference type="GO" id="GO:0005992">
    <property type="term" value="P:trehalose biosynthetic process"/>
    <property type="evidence" value="ECO:0007669"/>
    <property type="project" value="InterPro"/>
</dbReference>
<evidence type="ECO:0000256" key="2">
    <source>
        <dbReference type="ARBA" id="ARBA00006330"/>
    </source>
</evidence>
<dbReference type="GO" id="GO:0003825">
    <property type="term" value="F:alpha,alpha-trehalose-phosphate synthase (UDP-forming) activity"/>
    <property type="evidence" value="ECO:0007669"/>
    <property type="project" value="UniProtKB-EC"/>
</dbReference>
<keyword evidence="9" id="KW-0812">Transmembrane</keyword>
<evidence type="ECO:0000256" key="8">
    <source>
        <dbReference type="SAM" id="MobiDB-lite"/>
    </source>
</evidence>
<comment type="similarity">
    <text evidence="1">In the N-terminal section; belongs to the glycosyltransferase 20 family.</text>
</comment>
<accession>A0AAV8RHP3</accession>
<dbReference type="FunFam" id="3.40.50.2000:FF:000010">
    <property type="entry name" value="Alpha,alpha-trehalose-phosphate synthase"/>
    <property type="match status" value="1"/>
</dbReference>
<dbReference type="EC" id="2.4.1.15" evidence="3"/>
<evidence type="ECO:0000256" key="7">
    <source>
        <dbReference type="ARBA" id="ARBA00048039"/>
    </source>
</evidence>
<evidence type="ECO:0000256" key="4">
    <source>
        <dbReference type="ARBA" id="ARBA00022553"/>
    </source>
</evidence>
<keyword evidence="9" id="KW-1133">Transmembrane helix</keyword>
<protein>
    <recommendedName>
        <fullName evidence="3">alpha,alpha-trehalose-phosphate synthase (UDP-forming)</fullName>
        <ecNumber evidence="3">2.4.1.15</ecNumber>
    </recommendedName>
</protein>
<keyword evidence="5" id="KW-0328">Glycosyltransferase</keyword>
<keyword evidence="9" id="KW-0472">Membrane</keyword>
<proteinExistence type="inferred from homology"/>